<keyword evidence="2" id="KW-0413">Isomerase</keyword>
<dbReference type="SUPFAM" id="SSF55120">
    <property type="entry name" value="Pseudouridine synthase"/>
    <property type="match status" value="1"/>
</dbReference>
<dbReference type="SUPFAM" id="SSF55174">
    <property type="entry name" value="Alpha-L RNA-binding motif"/>
    <property type="match status" value="1"/>
</dbReference>
<dbReference type="NCBIfam" id="TIGR00005">
    <property type="entry name" value="rluA_subfam"/>
    <property type="match status" value="1"/>
</dbReference>
<reference evidence="4" key="1">
    <citation type="submission" date="2018-05" db="EMBL/GenBank/DDBJ databases">
        <authorList>
            <person name="Lanie J.A."/>
            <person name="Ng W.-L."/>
            <person name="Kazmierczak K.M."/>
            <person name="Andrzejewski T.M."/>
            <person name="Davidsen T.M."/>
            <person name="Wayne K.J."/>
            <person name="Tettelin H."/>
            <person name="Glass J.I."/>
            <person name="Rusch D."/>
            <person name="Podicherti R."/>
            <person name="Tsui H.-C.T."/>
            <person name="Winkler M.E."/>
        </authorList>
    </citation>
    <scope>NUCLEOTIDE SEQUENCE</scope>
</reference>
<feature type="domain" description="RNA-binding S4" evidence="3">
    <location>
        <begin position="18"/>
        <end position="78"/>
    </location>
</feature>
<dbReference type="PROSITE" id="PS50889">
    <property type="entry name" value="S4"/>
    <property type="match status" value="1"/>
</dbReference>
<dbReference type="GO" id="GO:0000455">
    <property type="term" value="P:enzyme-directed rRNA pseudouridine synthesis"/>
    <property type="evidence" value="ECO:0007669"/>
    <property type="project" value="TreeGrafter"/>
</dbReference>
<dbReference type="InterPro" id="IPR036986">
    <property type="entry name" value="S4_RNA-bd_sf"/>
</dbReference>
<organism evidence="4">
    <name type="scientific">marine metagenome</name>
    <dbReference type="NCBI Taxonomy" id="408172"/>
    <lineage>
        <taxon>unclassified sequences</taxon>
        <taxon>metagenomes</taxon>
        <taxon>ecological metagenomes</taxon>
    </lineage>
</organism>
<dbReference type="Gene3D" id="3.30.2350.10">
    <property type="entry name" value="Pseudouridine synthase"/>
    <property type="match status" value="1"/>
</dbReference>
<dbReference type="PANTHER" id="PTHR21600">
    <property type="entry name" value="MITOCHONDRIAL RNA PSEUDOURIDINE SYNTHASE"/>
    <property type="match status" value="1"/>
</dbReference>
<gene>
    <name evidence="4" type="ORF">METZ01_LOCUS283756</name>
</gene>
<evidence type="ECO:0000259" key="3">
    <source>
        <dbReference type="SMART" id="SM00363"/>
    </source>
</evidence>
<dbReference type="EMBL" id="UINC01084342">
    <property type="protein sequence ID" value="SVC30902.1"/>
    <property type="molecule type" value="Genomic_DNA"/>
</dbReference>
<dbReference type="CDD" id="cd00165">
    <property type="entry name" value="S4"/>
    <property type="match status" value="1"/>
</dbReference>
<evidence type="ECO:0000256" key="1">
    <source>
        <dbReference type="ARBA" id="ARBA00010876"/>
    </source>
</evidence>
<dbReference type="PANTHER" id="PTHR21600:SF44">
    <property type="entry name" value="RIBOSOMAL LARGE SUBUNIT PSEUDOURIDINE SYNTHASE D"/>
    <property type="match status" value="1"/>
</dbReference>
<dbReference type="PROSITE" id="PS01129">
    <property type="entry name" value="PSI_RLU"/>
    <property type="match status" value="1"/>
</dbReference>
<dbReference type="GO" id="GO:0003723">
    <property type="term" value="F:RNA binding"/>
    <property type="evidence" value="ECO:0007669"/>
    <property type="project" value="InterPro"/>
</dbReference>
<dbReference type="AlphaFoldDB" id="A0A382L6N1"/>
<dbReference type="InterPro" id="IPR002942">
    <property type="entry name" value="S4_RNA-bd"/>
</dbReference>
<evidence type="ECO:0000313" key="4">
    <source>
        <dbReference type="EMBL" id="SVC30902.1"/>
    </source>
</evidence>
<accession>A0A382L6N1</accession>
<dbReference type="InterPro" id="IPR020103">
    <property type="entry name" value="PsdUridine_synth_cat_dom_sf"/>
</dbReference>
<dbReference type="Pfam" id="PF01479">
    <property type="entry name" value="S4"/>
    <property type="match status" value="1"/>
</dbReference>
<comment type="similarity">
    <text evidence="1">Belongs to the pseudouridine synthase RluA family.</text>
</comment>
<sequence>MTRVISLKKELSPSDAGLRVDVVIAKMFPEFSRTHIQKWIKGGFLKLNGRETKPKFIIEGKEVVSIEIREEELSNDKPENIKLNILWEDKDILIINKPPNLVVHPGAGNKHGTLVNGLLHYDKDLSYLPRAGIVHRLDKNTSGVMIVTKNEHSYLHLIKQFKERAVSREYLAIVIGELISGGIIDKPLGRHPRYRTKQAVLKGGKEAITHFTIADKFKGHSLLKISLKTGRTHQIRVHLSYIGFPIIGDSTYGGRSKFAPNISQSLRESIKIFKRQALHASSVKFTHPRNNKKINVDSELPKDMTKLIKSLKRDEK</sequence>
<name>A0A382L6N1_9ZZZZ</name>
<dbReference type="GO" id="GO:0009982">
    <property type="term" value="F:pseudouridine synthase activity"/>
    <property type="evidence" value="ECO:0007669"/>
    <property type="project" value="InterPro"/>
</dbReference>
<dbReference type="InterPro" id="IPR006224">
    <property type="entry name" value="PsdUridine_synth_RluA-like_CS"/>
</dbReference>
<proteinExistence type="inferred from homology"/>
<evidence type="ECO:0000256" key="2">
    <source>
        <dbReference type="ARBA" id="ARBA00023235"/>
    </source>
</evidence>
<dbReference type="SMART" id="SM00363">
    <property type="entry name" value="S4"/>
    <property type="match status" value="1"/>
</dbReference>
<dbReference type="Gene3D" id="3.10.290.10">
    <property type="entry name" value="RNA-binding S4 domain"/>
    <property type="match status" value="1"/>
</dbReference>
<dbReference type="InterPro" id="IPR006225">
    <property type="entry name" value="PsdUridine_synth_RluC/D"/>
</dbReference>
<dbReference type="InterPro" id="IPR050188">
    <property type="entry name" value="RluA_PseudoU_synthase"/>
</dbReference>
<dbReference type="CDD" id="cd02869">
    <property type="entry name" value="PseudoU_synth_RluA_like"/>
    <property type="match status" value="1"/>
</dbReference>
<dbReference type="NCBIfam" id="NF008385">
    <property type="entry name" value="PRK11180.1"/>
    <property type="match status" value="1"/>
</dbReference>
<dbReference type="Pfam" id="PF00849">
    <property type="entry name" value="PseudoU_synth_2"/>
    <property type="match status" value="1"/>
</dbReference>
<protein>
    <recommendedName>
        <fullName evidence="3">RNA-binding S4 domain-containing protein</fullName>
    </recommendedName>
</protein>
<dbReference type="InterPro" id="IPR006145">
    <property type="entry name" value="PsdUridine_synth_RsuA/RluA"/>
</dbReference>